<keyword evidence="1" id="KW-0238">DNA-binding</keyword>
<gene>
    <name evidence="2" type="ORF">DW918_00680</name>
    <name evidence="1" type="ORF">DW929_07035</name>
</gene>
<comment type="caution">
    <text evidence="1">The sequence shown here is derived from an EMBL/GenBank/DDBJ whole genome shotgun (WGS) entry which is preliminary data.</text>
</comment>
<dbReference type="Proteomes" id="UP000285740">
    <property type="component" value="Unassembled WGS sequence"/>
</dbReference>
<dbReference type="AlphaFoldDB" id="A0A413RZZ0"/>
<sequence length="60" mass="7157">MTDKMFMEVQDVTEMLNVSEGKAYEIIRMLNAELKEKGYIVVRGKVNTKYFFKKLIYNEE</sequence>
<evidence type="ECO:0000313" key="2">
    <source>
        <dbReference type="EMBL" id="RHA82089.1"/>
    </source>
</evidence>
<evidence type="ECO:0000313" key="3">
    <source>
        <dbReference type="Proteomes" id="UP000284598"/>
    </source>
</evidence>
<dbReference type="RefSeq" id="WP_118025298.1">
    <property type="nucleotide sequence ID" value="NZ_CATWJF010000002.1"/>
</dbReference>
<dbReference type="EMBL" id="QSFV01000001">
    <property type="protein sequence ID" value="RHA82089.1"/>
    <property type="molecule type" value="Genomic_DNA"/>
</dbReference>
<organism evidence="1 3">
    <name type="scientific">Eubacterium ventriosum</name>
    <dbReference type="NCBI Taxonomy" id="39496"/>
    <lineage>
        <taxon>Bacteria</taxon>
        <taxon>Bacillati</taxon>
        <taxon>Bacillota</taxon>
        <taxon>Clostridia</taxon>
        <taxon>Eubacteriales</taxon>
        <taxon>Eubacteriaceae</taxon>
        <taxon>Eubacterium</taxon>
    </lineage>
</organism>
<evidence type="ECO:0000313" key="4">
    <source>
        <dbReference type="Proteomes" id="UP000285740"/>
    </source>
</evidence>
<accession>A0A413RZZ0</accession>
<evidence type="ECO:0000313" key="1">
    <source>
        <dbReference type="EMBL" id="RHA54434.1"/>
    </source>
</evidence>
<name>A0A413RZZ0_9FIRM</name>
<protein>
    <submittedName>
        <fullName evidence="1">DNA-binding protein</fullName>
    </submittedName>
</protein>
<dbReference type="GO" id="GO:0003677">
    <property type="term" value="F:DNA binding"/>
    <property type="evidence" value="ECO:0007669"/>
    <property type="project" value="UniProtKB-KW"/>
</dbReference>
<dbReference type="EMBL" id="QSFO01000007">
    <property type="protein sequence ID" value="RHA54434.1"/>
    <property type="molecule type" value="Genomic_DNA"/>
</dbReference>
<dbReference type="Proteomes" id="UP000284598">
    <property type="component" value="Unassembled WGS sequence"/>
</dbReference>
<reference evidence="3 4" key="1">
    <citation type="submission" date="2018-08" db="EMBL/GenBank/DDBJ databases">
        <title>A genome reference for cultivated species of the human gut microbiota.</title>
        <authorList>
            <person name="Zou Y."/>
            <person name="Xue W."/>
            <person name="Luo G."/>
        </authorList>
    </citation>
    <scope>NUCLEOTIDE SEQUENCE [LARGE SCALE GENOMIC DNA]</scope>
    <source>
        <strain evidence="2 4">AM42-30</strain>
        <strain evidence="1 3">AM43-2</strain>
    </source>
</reference>
<proteinExistence type="predicted"/>